<name>A0A9P3GPU4_9APHY</name>
<dbReference type="EMBL" id="BPQB01000070">
    <property type="protein sequence ID" value="GJE97350.1"/>
    <property type="molecule type" value="Genomic_DNA"/>
</dbReference>
<organism evidence="2 3">
    <name type="scientific">Phanerochaete sordida</name>
    <dbReference type="NCBI Taxonomy" id="48140"/>
    <lineage>
        <taxon>Eukaryota</taxon>
        <taxon>Fungi</taxon>
        <taxon>Dikarya</taxon>
        <taxon>Basidiomycota</taxon>
        <taxon>Agaricomycotina</taxon>
        <taxon>Agaricomycetes</taxon>
        <taxon>Polyporales</taxon>
        <taxon>Phanerochaetaceae</taxon>
        <taxon>Phanerochaete</taxon>
    </lineage>
</organism>
<keyword evidence="1" id="KW-1133">Transmembrane helix</keyword>
<dbReference type="AlphaFoldDB" id="A0A9P3GPU4"/>
<evidence type="ECO:0000256" key="1">
    <source>
        <dbReference type="SAM" id="Phobius"/>
    </source>
</evidence>
<evidence type="ECO:0000313" key="3">
    <source>
        <dbReference type="Proteomes" id="UP000703269"/>
    </source>
</evidence>
<comment type="caution">
    <text evidence="2">The sequence shown here is derived from an EMBL/GenBank/DDBJ whole genome shotgun (WGS) entry which is preliminary data.</text>
</comment>
<keyword evidence="1" id="KW-0472">Membrane</keyword>
<reference evidence="2 3" key="1">
    <citation type="submission" date="2021-08" db="EMBL/GenBank/DDBJ databases">
        <title>Draft Genome Sequence of Phanerochaete sordida strain YK-624.</title>
        <authorList>
            <person name="Mori T."/>
            <person name="Dohra H."/>
            <person name="Suzuki T."/>
            <person name="Kawagishi H."/>
            <person name="Hirai H."/>
        </authorList>
    </citation>
    <scope>NUCLEOTIDE SEQUENCE [LARGE SCALE GENOMIC DNA]</scope>
    <source>
        <strain evidence="2 3">YK-624</strain>
    </source>
</reference>
<feature type="transmembrane region" description="Helical" evidence="1">
    <location>
        <begin position="6"/>
        <end position="32"/>
    </location>
</feature>
<evidence type="ECO:0000313" key="2">
    <source>
        <dbReference type="EMBL" id="GJE97350.1"/>
    </source>
</evidence>
<sequence>MSDSASATAAAVGVTVAVVLTLLVGGGVFFYLRRRREGVQAIETGNAGRRSQVLDRFHPAAKVTPFAGDGETPRFTHIPGEDMRVARRRSDGGWEFSEPLSISPAPFAREMHFTSCPSPTSSIATTTMFSRKEKQYAGDYNRGYIELDAEGLPPPAYSPREATQ</sequence>
<protein>
    <submittedName>
        <fullName evidence="2">Uncharacterized protein</fullName>
    </submittedName>
</protein>
<dbReference type="Proteomes" id="UP000703269">
    <property type="component" value="Unassembled WGS sequence"/>
</dbReference>
<keyword evidence="1" id="KW-0812">Transmembrane</keyword>
<accession>A0A9P3GPU4</accession>
<proteinExistence type="predicted"/>
<gene>
    <name evidence="2" type="ORF">PsYK624_135660</name>
</gene>
<keyword evidence="3" id="KW-1185">Reference proteome</keyword>
<dbReference type="OrthoDB" id="2848852at2759"/>